<dbReference type="EMBL" id="ML209200">
    <property type="protein sequence ID" value="TFK58777.1"/>
    <property type="molecule type" value="Genomic_DNA"/>
</dbReference>
<reference evidence="1 2" key="1">
    <citation type="journal article" date="2019" name="Nat. Ecol. Evol.">
        <title>Megaphylogeny resolves global patterns of mushroom evolution.</title>
        <authorList>
            <person name="Varga T."/>
            <person name="Krizsan K."/>
            <person name="Foldi C."/>
            <person name="Dima B."/>
            <person name="Sanchez-Garcia M."/>
            <person name="Sanchez-Ramirez S."/>
            <person name="Szollosi G.J."/>
            <person name="Szarkandi J.G."/>
            <person name="Papp V."/>
            <person name="Albert L."/>
            <person name="Andreopoulos W."/>
            <person name="Angelini C."/>
            <person name="Antonin V."/>
            <person name="Barry K.W."/>
            <person name="Bougher N.L."/>
            <person name="Buchanan P."/>
            <person name="Buyck B."/>
            <person name="Bense V."/>
            <person name="Catcheside P."/>
            <person name="Chovatia M."/>
            <person name="Cooper J."/>
            <person name="Damon W."/>
            <person name="Desjardin D."/>
            <person name="Finy P."/>
            <person name="Geml J."/>
            <person name="Haridas S."/>
            <person name="Hughes K."/>
            <person name="Justo A."/>
            <person name="Karasinski D."/>
            <person name="Kautmanova I."/>
            <person name="Kiss B."/>
            <person name="Kocsube S."/>
            <person name="Kotiranta H."/>
            <person name="LaButti K.M."/>
            <person name="Lechner B.E."/>
            <person name="Liimatainen K."/>
            <person name="Lipzen A."/>
            <person name="Lukacs Z."/>
            <person name="Mihaltcheva S."/>
            <person name="Morgado L.N."/>
            <person name="Niskanen T."/>
            <person name="Noordeloos M.E."/>
            <person name="Ohm R.A."/>
            <person name="Ortiz-Santana B."/>
            <person name="Ovrebo C."/>
            <person name="Racz N."/>
            <person name="Riley R."/>
            <person name="Savchenko A."/>
            <person name="Shiryaev A."/>
            <person name="Soop K."/>
            <person name="Spirin V."/>
            <person name="Szebenyi C."/>
            <person name="Tomsovsky M."/>
            <person name="Tulloss R.E."/>
            <person name="Uehling J."/>
            <person name="Grigoriev I.V."/>
            <person name="Vagvolgyi C."/>
            <person name="Papp T."/>
            <person name="Martin F.M."/>
            <person name="Miettinen O."/>
            <person name="Hibbett D.S."/>
            <person name="Nagy L.G."/>
        </authorList>
    </citation>
    <scope>NUCLEOTIDE SEQUENCE [LARGE SCALE GENOMIC DNA]</scope>
    <source>
        <strain evidence="1 2">NL-1719</strain>
    </source>
</reference>
<evidence type="ECO:0000313" key="2">
    <source>
        <dbReference type="Proteomes" id="UP000308600"/>
    </source>
</evidence>
<name>A0ACD3A1K8_9AGAR</name>
<proteinExistence type="predicted"/>
<organism evidence="1 2">
    <name type="scientific">Pluteus cervinus</name>
    <dbReference type="NCBI Taxonomy" id="181527"/>
    <lineage>
        <taxon>Eukaryota</taxon>
        <taxon>Fungi</taxon>
        <taxon>Dikarya</taxon>
        <taxon>Basidiomycota</taxon>
        <taxon>Agaricomycotina</taxon>
        <taxon>Agaricomycetes</taxon>
        <taxon>Agaricomycetidae</taxon>
        <taxon>Agaricales</taxon>
        <taxon>Pluteineae</taxon>
        <taxon>Pluteaceae</taxon>
        <taxon>Pluteus</taxon>
    </lineage>
</organism>
<gene>
    <name evidence="1" type="ORF">BDN72DRAFT_681735</name>
</gene>
<evidence type="ECO:0000313" key="1">
    <source>
        <dbReference type="EMBL" id="TFK58777.1"/>
    </source>
</evidence>
<dbReference type="Proteomes" id="UP000308600">
    <property type="component" value="Unassembled WGS sequence"/>
</dbReference>
<keyword evidence="2" id="KW-1185">Reference proteome</keyword>
<sequence length="412" mass="46102">MYAAAGGALPPQLQGLLPSTQRSPVESKFNLIKDIILPNASRIRDLHITFPITYSNLYGLLEQDVDFSLLEDISLELSTMGASLFMPPLTNLHPTYSLLKKAYCLRKLQLKFPAINIMNPTLVGDWSHLTHVEFGYIYYEVFLNIFSKMTALESCKVFLTELNPGNHTVIMPAKIHLPFLHTLEILSTPGDFILPIDRCNLPNLQTLLITSDGWFSIVPPLLKTTTSLRELGIKPYHPPRRDTVKAVLGLPALSDLTHFSIEINSRYTKSDIIDQHTLKAIASGQLVPHLHTFHFEGRVPYKMLIHLLVNKGFVSTGDGSTIFPDVPDPVAKAPRKKKAAAMPQVHVADPFQQVKICRCKAELRSDPSLMRIVDLVGEDCFIMEVSEVDQWNLMHMGPMDVSGPGIGWEMSE</sequence>
<protein>
    <submittedName>
        <fullName evidence="1">Uncharacterized protein</fullName>
    </submittedName>
</protein>
<accession>A0ACD3A1K8</accession>